<proteinExistence type="predicted"/>
<keyword evidence="2" id="KW-0413">Isomerase</keyword>
<geneLocation type="plasmid" evidence="3">
    <name>patcfbp7129a</name>
</geneLocation>
<dbReference type="PANTHER" id="PTHR12110">
    <property type="entry name" value="HYDROXYPYRUVATE ISOMERASE"/>
    <property type="match status" value="1"/>
</dbReference>
<organism evidence="2 3">
    <name type="scientific">Agrobacterium tumefaciens</name>
    <dbReference type="NCBI Taxonomy" id="358"/>
    <lineage>
        <taxon>Bacteria</taxon>
        <taxon>Pseudomonadati</taxon>
        <taxon>Pseudomonadota</taxon>
        <taxon>Alphaproteobacteria</taxon>
        <taxon>Hyphomicrobiales</taxon>
        <taxon>Rhizobiaceae</taxon>
        <taxon>Rhizobium/Agrobacterium group</taxon>
        <taxon>Agrobacterium</taxon>
        <taxon>Agrobacterium tumefaciens complex</taxon>
    </lineage>
</organism>
<sequence length="269" mass="29344">MKRSIATVTMSGTLKEKLNAASSAGFAGIELMESDIAGHKPREIAAMISDFGLEIDVLQPFRNFEGVSSEQHMANLERARRAFDLMAELGTSLMLVCSNTSDVAICDDNLSSDQLAEIADIAADRSLKIGFEALSWGTCISTYDHAYKVVRTANHKGLGIVLDSFHTLALQDPLLDIPSIDPGQLFYVQIADAPMLSLPLIDWSRHHRRLPGNGDMDVGAFLRSVTQTGYNGTISLEIFSDELKGRPALEVAREGMDSLKKLEADISTR</sequence>
<protein>
    <submittedName>
        <fullName evidence="2">Sugar phosphate isomerase/epimerase</fullName>
    </submittedName>
</protein>
<gene>
    <name evidence="2" type="ORF">CFBP7129_26400</name>
</gene>
<dbReference type="SUPFAM" id="SSF51658">
    <property type="entry name" value="Xylose isomerase-like"/>
    <property type="match status" value="1"/>
</dbReference>
<evidence type="ECO:0000259" key="1">
    <source>
        <dbReference type="Pfam" id="PF01261"/>
    </source>
</evidence>
<evidence type="ECO:0000313" key="3">
    <source>
        <dbReference type="Proteomes" id="UP000298649"/>
    </source>
</evidence>
<dbReference type="InterPro" id="IPR050312">
    <property type="entry name" value="IolE/XylAMocC-like"/>
</dbReference>
<name>A0A4D7YV58_AGRTU</name>
<feature type="domain" description="Xylose isomerase-like TIM barrel" evidence="1">
    <location>
        <begin position="19"/>
        <end position="262"/>
    </location>
</feature>
<dbReference type="AlphaFoldDB" id="A0A4D7YV58"/>
<dbReference type="InterPro" id="IPR036237">
    <property type="entry name" value="Xyl_isomerase-like_sf"/>
</dbReference>
<dbReference type="GO" id="GO:0016853">
    <property type="term" value="F:isomerase activity"/>
    <property type="evidence" value="ECO:0007669"/>
    <property type="project" value="UniProtKB-KW"/>
</dbReference>
<dbReference type="RefSeq" id="WP_137006085.1">
    <property type="nucleotide sequence ID" value="NZ_CP039924.1"/>
</dbReference>
<dbReference type="EMBL" id="CP039924">
    <property type="protein sequence ID" value="QCL97746.1"/>
    <property type="molecule type" value="Genomic_DNA"/>
</dbReference>
<dbReference type="Pfam" id="PF01261">
    <property type="entry name" value="AP_endonuc_2"/>
    <property type="match status" value="1"/>
</dbReference>
<dbReference type="Gene3D" id="3.20.20.150">
    <property type="entry name" value="Divalent-metal-dependent TIM barrel enzymes"/>
    <property type="match status" value="1"/>
</dbReference>
<evidence type="ECO:0000313" key="2">
    <source>
        <dbReference type="EMBL" id="QCL97746.1"/>
    </source>
</evidence>
<dbReference type="PANTHER" id="PTHR12110:SF21">
    <property type="entry name" value="XYLOSE ISOMERASE-LIKE TIM BARREL DOMAIN-CONTAINING PROTEIN"/>
    <property type="match status" value="1"/>
</dbReference>
<dbReference type="Proteomes" id="UP000298649">
    <property type="component" value="Plasmid pAtCFBP7129a"/>
</dbReference>
<dbReference type="InterPro" id="IPR013022">
    <property type="entry name" value="Xyl_isomerase-like_TIM-brl"/>
</dbReference>
<reference evidence="2 3" key="1">
    <citation type="submission" date="2019-04" db="EMBL/GenBank/DDBJ databases">
        <title>Complete genome sequence of Agrobacterium tumefaciens CFBP7129.</title>
        <authorList>
            <person name="Haryono M."/>
            <person name="Lin Y.-C."/>
            <person name="Lai E.-M."/>
            <person name="Kuo C.-H."/>
        </authorList>
    </citation>
    <scope>NUCLEOTIDE SEQUENCE [LARGE SCALE GENOMIC DNA]</scope>
    <source>
        <strain evidence="2 3">CFBP7129</strain>
        <plasmid evidence="3">patcfbp7129a</plasmid>
    </source>
</reference>
<keyword evidence="2" id="KW-0614">Plasmid</keyword>
<accession>A0A4D7YV58</accession>